<dbReference type="AlphaFoldDB" id="A0A146GDR8"/>
<comment type="caution">
    <text evidence="3">The sequence shown here is derived from an EMBL/GenBank/DDBJ whole genome shotgun (WGS) entry which is preliminary data.</text>
</comment>
<accession>A0A146GDR8</accession>
<keyword evidence="4" id="KW-1185">Reference proteome</keyword>
<protein>
    <submittedName>
        <fullName evidence="3">Saccharopine dehydrogenase</fullName>
    </submittedName>
</protein>
<evidence type="ECO:0000313" key="3">
    <source>
        <dbReference type="EMBL" id="GAT34797.1"/>
    </source>
</evidence>
<proteinExistence type="predicted"/>
<dbReference type="Gene3D" id="3.40.50.720">
    <property type="entry name" value="NAD(P)-binding Rossmann-like Domain"/>
    <property type="match status" value="1"/>
</dbReference>
<feature type="domain" description="Saccharopine dehydrogenase-like C-terminal" evidence="2">
    <location>
        <begin position="139"/>
        <end position="391"/>
    </location>
</feature>
<dbReference type="Gene3D" id="3.30.360.10">
    <property type="entry name" value="Dihydrodipicolinate Reductase, domain 2"/>
    <property type="match status" value="1"/>
</dbReference>
<dbReference type="Pfam" id="PF16653">
    <property type="entry name" value="Sacchrp_dh_C"/>
    <property type="match status" value="1"/>
</dbReference>
<evidence type="ECO:0000259" key="1">
    <source>
        <dbReference type="Pfam" id="PF03435"/>
    </source>
</evidence>
<dbReference type="InterPro" id="IPR036291">
    <property type="entry name" value="NAD(P)-bd_dom_sf"/>
</dbReference>
<dbReference type="PANTHER" id="PTHR43796:SF2">
    <property type="entry name" value="CARBOXYNORSPERMIDINE SYNTHASE"/>
    <property type="match status" value="1"/>
</dbReference>
<gene>
    <name evidence="3" type="ORF">TSACC_23231</name>
</gene>
<dbReference type="STRING" id="690879.TSACC_23231"/>
<organism evidence="3 4">
    <name type="scientific">Terrimicrobium sacchariphilum</name>
    <dbReference type="NCBI Taxonomy" id="690879"/>
    <lineage>
        <taxon>Bacteria</taxon>
        <taxon>Pseudomonadati</taxon>
        <taxon>Verrucomicrobiota</taxon>
        <taxon>Terrimicrobiia</taxon>
        <taxon>Terrimicrobiales</taxon>
        <taxon>Terrimicrobiaceae</taxon>
        <taxon>Terrimicrobium</taxon>
    </lineage>
</organism>
<dbReference type="Pfam" id="PF03435">
    <property type="entry name" value="Sacchrp_dh_NADP"/>
    <property type="match status" value="1"/>
</dbReference>
<dbReference type="EMBL" id="BDCO01000002">
    <property type="protein sequence ID" value="GAT34797.1"/>
    <property type="molecule type" value="Genomic_DNA"/>
</dbReference>
<reference evidence="4" key="1">
    <citation type="journal article" date="2017" name="Genome Announc.">
        <title>Draft Genome Sequence of Terrimicrobium sacchariphilum NM-5T, a Facultative Anaerobic Soil Bacterium of the Class Spartobacteria.</title>
        <authorList>
            <person name="Qiu Y.L."/>
            <person name="Tourlousse D.M."/>
            <person name="Matsuura N."/>
            <person name="Ohashi A."/>
            <person name="Sekiguchi Y."/>
        </authorList>
    </citation>
    <scope>NUCLEOTIDE SEQUENCE [LARGE SCALE GENOMIC DNA]</scope>
    <source>
        <strain evidence="4">NM-5</strain>
    </source>
</reference>
<feature type="domain" description="Saccharopine dehydrogenase NADP binding" evidence="1">
    <location>
        <begin position="2"/>
        <end position="100"/>
    </location>
</feature>
<dbReference type="InterPro" id="IPR032095">
    <property type="entry name" value="Sacchrp_dh-like_C"/>
</dbReference>
<dbReference type="InParanoid" id="A0A146GDR8"/>
<sequence length="404" mass="44966">MVIGIGGVGSVIGQKLHEYDCFDRIILADLDPVFAQQLAARTPKSRFVVVQANAMETERLAALMKEHKVEVTCNACVCQTNHSVMEACLRAGSHYLDMAADIYSPPGVKRPGKNSFEAEIEKFNDAYLQRGLAGILCMGMDPGAVNVFARWAMDRLDTASSIRVLDADNAEVRGYRFAVLFSPETFFEELGAAPYFVKDGRVISGRPLETEVEWVRFPDPIGLQKTYAVAHEEGVSLGIYPPFVEKGVRYSVFKYSVPDKVVNISKSLQLLNLDTWKKVKVDGVEVAPVRVASAHLPKPAQLGPTVDGYSCVGTEVRGTKDRRRVEYFVYSMDNHRDTYERYGYSLTLVQTGIPPALTAKLLVMGKIPERGVMMPEALDPEELMANFTREGLPIFVEKREVERL</sequence>
<evidence type="ECO:0000313" key="4">
    <source>
        <dbReference type="Proteomes" id="UP000076023"/>
    </source>
</evidence>
<dbReference type="SUPFAM" id="SSF51735">
    <property type="entry name" value="NAD(P)-binding Rossmann-fold domains"/>
    <property type="match status" value="1"/>
</dbReference>
<dbReference type="PANTHER" id="PTHR43796">
    <property type="entry name" value="CARBOXYNORSPERMIDINE SYNTHASE"/>
    <property type="match status" value="1"/>
</dbReference>
<name>A0A146GDR8_TERSA</name>
<dbReference type="Proteomes" id="UP000076023">
    <property type="component" value="Unassembled WGS sequence"/>
</dbReference>
<evidence type="ECO:0000259" key="2">
    <source>
        <dbReference type="Pfam" id="PF16653"/>
    </source>
</evidence>
<dbReference type="InterPro" id="IPR005097">
    <property type="entry name" value="Sacchrp_dh_NADP-bd"/>
</dbReference>